<gene>
    <name evidence="2" type="ORF">NDU88_003308</name>
</gene>
<accession>A0AAV7WUF1</accession>
<protein>
    <submittedName>
        <fullName evidence="2">Uncharacterized protein</fullName>
    </submittedName>
</protein>
<keyword evidence="3" id="KW-1185">Reference proteome</keyword>
<proteinExistence type="predicted"/>
<feature type="region of interest" description="Disordered" evidence="1">
    <location>
        <begin position="57"/>
        <end position="157"/>
    </location>
</feature>
<dbReference type="AlphaFoldDB" id="A0AAV7WUF1"/>
<feature type="compositionally biased region" description="Polar residues" evidence="1">
    <location>
        <begin position="148"/>
        <end position="157"/>
    </location>
</feature>
<reference evidence="2" key="1">
    <citation type="journal article" date="2022" name="bioRxiv">
        <title>Sequencing and chromosome-scale assembly of the giantPleurodeles waltlgenome.</title>
        <authorList>
            <person name="Brown T."/>
            <person name="Elewa A."/>
            <person name="Iarovenko S."/>
            <person name="Subramanian E."/>
            <person name="Araus A.J."/>
            <person name="Petzold A."/>
            <person name="Susuki M."/>
            <person name="Suzuki K.-i.T."/>
            <person name="Hayashi T."/>
            <person name="Toyoda A."/>
            <person name="Oliveira C."/>
            <person name="Osipova E."/>
            <person name="Leigh N.D."/>
            <person name="Simon A."/>
            <person name="Yun M.H."/>
        </authorList>
    </citation>
    <scope>NUCLEOTIDE SEQUENCE</scope>
    <source>
        <strain evidence="2">20211129_DDA</strain>
        <tissue evidence="2">Liver</tissue>
    </source>
</reference>
<evidence type="ECO:0000256" key="1">
    <source>
        <dbReference type="SAM" id="MobiDB-lite"/>
    </source>
</evidence>
<comment type="caution">
    <text evidence="2">The sequence shown here is derived from an EMBL/GenBank/DDBJ whole genome shotgun (WGS) entry which is preliminary data.</text>
</comment>
<feature type="compositionally biased region" description="Basic and acidic residues" evidence="1">
    <location>
        <begin position="125"/>
        <end position="146"/>
    </location>
</feature>
<dbReference type="EMBL" id="JANPWB010000001">
    <property type="protein sequence ID" value="KAJ1215700.1"/>
    <property type="molecule type" value="Genomic_DNA"/>
</dbReference>
<evidence type="ECO:0000313" key="3">
    <source>
        <dbReference type="Proteomes" id="UP001066276"/>
    </source>
</evidence>
<evidence type="ECO:0000313" key="2">
    <source>
        <dbReference type="EMBL" id="KAJ1215700.1"/>
    </source>
</evidence>
<dbReference type="Proteomes" id="UP001066276">
    <property type="component" value="Chromosome 1_1"/>
</dbReference>
<sequence>MYEGKDRGVGSIAFSVPQGCSVEREVILEPSRGPMLLLALFALHALLVPVSVKECENLDNDEEPDQEDLELPAGQEANNLPRGVGPTKAGEPFLIQEPDSRGPGGQEEGEKTTARAGKMQLEQEQGLKEKRQALEERELAQPDRAGHQSPTCGVQQQ</sequence>
<name>A0AAV7WUF1_PLEWA</name>
<organism evidence="2 3">
    <name type="scientific">Pleurodeles waltl</name>
    <name type="common">Iberian ribbed newt</name>
    <dbReference type="NCBI Taxonomy" id="8319"/>
    <lineage>
        <taxon>Eukaryota</taxon>
        <taxon>Metazoa</taxon>
        <taxon>Chordata</taxon>
        <taxon>Craniata</taxon>
        <taxon>Vertebrata</taxon>
        <taxon>Euteleostomi</taxon>
        <taxon>Amphibia</taxon>
        <taxon>Batrachia</taxon>
        <taxon>Caudata</taxon>
        <taxon>Salamandroidea</taxon>
        <taxon>Salamandridae</taxon>
        <taxon>Pleurodelinae</taxon>
        <taxon>Pleurodeles</taxon>
    </lineage>
</organism>
<feature type="compositionally biased region" description="Acidic residues" evidence="1">
    <location>
        <begin position="57"/>
        <end position="70"/>
    </location>
</feature>